<evidence type="ECO:0000313" key="5">
    <source>
        <dbReference type="Proteomes" id="UP000031307"/>
    </source>
</evidence>
<evidence type="ECO:0000313" key="4">
    <source>
        <dbReference type="EMBL" id="KIA76347.1"/>
    </source>
</evidence>
<evidence type="ECO:0000256" key="2">
    <source>
        <dbReference type="ARBA" id="ARBA00022695"/>
    </source>
</evidence>
<evidence type="ECO:0000259" key="3">
    <source>
        <dbReference type="Pfam" id="PF25441"/>
    </source>
</evidence>
<dbReference type="InterPro" id="IPR029044">
    <property type="entry name" value="Nucleotide-diphossugar_trans"/>
</dbReference>
<dbReference type="PANTHER" id="PTHR11952">
    <property type="entry name" value="UDP- GLUCOSE PYROPHOSPHORYLASE"/>
    <property type="match status" value="1"/>
</dbReference>
<dbReference type="Pfam" id="PF01704">
    <property type="entry name" value="UDPGP"/>
    <property type="match status" value="1"/>
</dbReference>
<dbReference type="SUPFAM" id="SSF53448">
    <property type="entry name" value="Nucleotide-diphospho-sugar transferases"/>
    <property type="match status" value="1"/>
</dbReference>
<dbReference type="GO" id="GO:0003977">
    <property type="term" value="F:UDP-N-acetylglucosamine diphosphorylase activity"/>
    <property type="evidence" value="ECO:0007669"/>
    <property type="project" value="TreeGrafter"/>
</dbReference>
<dbReference type="PATRIC" id="fig|83552.4.peg.2489"/>
<keyword evidence="2" id="KW-0548">Nucleotidyltransferase</keyword>
<gene>
    <name evidence="4" type="ORF">DB43_AK00070</name>
</gene>
<keyword evidence="1" id="KW-0808">Transferase</keyword>
<dbReference type="EMBL" id="JSAM01000121">
    <property type="protein sequence ID" value="KIA76347.1"/>
    <property type="molecule type" value="Genomic_DNA"/>
</dbReference>
<name>A0A0C1E4M8_9BACT</name>
<sequence>MSYRMRLLTCEKECKHGNLGQISTWSKMSMIAIPPNLSLEKQKAELEPLIESLKKTPSIEKKIELITHFKQVAQEFEALIQRYPFITEVSKPEILCVKSLLAIEQGHLFFQEETILEDDADNFNLLLEQLLPIESFYQEMGGLIGYHHAVISLILEQKNPPAKHPNRSYHNPEGYDFSHENDDTWQAVKWGIENLSSLSLIYPVGGAGDRLNLMDETTGEPLPAAQLLFCGRTLLEGLLRDLQGQEYLYYKLYGKQLVTPVAMMTSHEKNNHQHIYQICERNLWFNRSRDNVFLFIQPLVPVITQEGHWLLKDPFSLKLKPGGHGVIWKLAKDAGLFEWLKEKKRPHALIRQINNPLAGTDDTLLGFVGIGSHQNKVFGFASCPRYLNTAEGMNVVVEDKINGTYRYCTTNIEYTEFKKCGLSDIPCKEGSVYSAFPANTNILFANLQQIEQIIETHPLPGKLINMKSSVSVECAEGTKEIPAGRLETTMQNIADAIFDNFDHRLEPKDYHVLKTYLTYHERLKTISVTKHSLCPNGSLAETPEKCFYDLMQNMHALLSQKCHLEMPAMPSEEEYQKQGPSFIALFHPALGPLHSIIAQKISQGKMAHQSELILEIAEILLHHVELQGSLKIYADRALGYLNKEDIIHYGEQSGKCRLKNVKIRNKGIDFSQKNMFWKQDIHHLESMQIKIHGNGEFIAENVTFEGNIQIEVPHGHQMRAYQKDNQIVYETTQIKKPSWYWSYAWNSHHRIKLTQTFS</sequence>
<dbReference type="AlphaFoldDB" id="A0A0C1E4M8"/>
<feature type="domain" description="UGP3-like C-terminal hexapeptide repeats" evidence="3">
    <location>
        <begin position="601"/>
        <end position="755"/>
    </location>
</feature>
<dbReference type="InterPro" id="IPR039741">
    <property type="entry name" value="UDP-sugar_pyrophosphorylase"/>
</dbReference>
<dbReference type="InterPro" id="IPR002618">
    <property type="entry name" value="UDPGP_fam"/>
</dbReference>
<evidence type="ECO:0000256" key="1">
    <source>
        <dbReference type="ARBA" id="ARBA00022679"/>
    </source>
</evidence>
<dbReference type="PANTHER" id="PTHR11952:SF14">
    <property type="entry name" value="UTP--GLUCOSE-1-PHOSPHATE URIDYLYLTRANSFERASE 3, CHLOROPLASTIC"/>
    <property type="match status" value="1"/>
</dbReference>
<dbReference type="GO" id="GO:0006048">
    <property type="term" value="P:UDP-N-acetylglucosamine biosynthetic process"/>
    <property type="evidence" value="ECO:0007669"/>
    <property type="project" value="TreeGrafter"/>
</dbReference>
<dbReference type="Proteomes" id="UP000031307">
    <property type="component" value="Unassembled WGS sequence"/>
</dbReference>
<dbReference type="Gene3D" id="3.90.550.10">
    <property type="entry name" value="Spore Coat Polysaccharide Biosynthesis Protein SpsA, Chain A"/>
    <property type="match status" value="1"/>
</dbReference>
<comment type="caution">
    <text evidence="4">The sequence shown here is derived from an EMBL/GenBank/DDBJ whole genome shotgun (WGS) entry which is preliminary data.</text>
</comment>
<protein>
    <recommendedName>
        <fullName evidence="3">UGP3-like C-terminal hexapeptide repeats domain-containing protein</fullName>
    </recommendedName>
</protein>
<accession>A0A0C1E4M8</accession>
<dbReference type="InterPro" id="IPR057388">
    <property type="entry name" value="Hexapep_UGP3_C"/>
</dbReference>
<dbReference type="Pfam" id="PF25441">
    <property type="entry name" value="Hexapep_UGP3_C"/>
    <property type="match status" value="1"/>
</dbReference>
<proteinExistence type="predicted"/>
<reference evidence="4 5" key="1">
    <citation type="journal article" date="2014" name="Mol. Biol. Evol.">
        <title>Massive expansion of Ubiquitination-related gene families within the Chlamydiae.</title>
        <authorList>
            <person name="Domman D."/>
            <person name="Collingro A."/>
            <person name="Lagkouvardos I."/>
            <person name="Gehre L."/>
            <person name="Weinmaier T."/>
            <person name="Rattei T."/>
            <person name="Subtil A."/>
            <person name="Horn M."/>
        </authorList>
    </citation>
    <scope>NUCLEOTIDE SEQUENCE [LARGE SCALE GENOMIC DNA]</scope>
    <source>
        <strain evidence="4 5">OEW1</strain>
    </source>
</reference>
<organism evidence="4 5">
    <name type="scientific">Parachlamydia acanthamoebae</name>
    <dbReference type="NCBI Taxonomy" id="83552"/>
    <lineage>
        <taxon>Bacteria</taxon>
        <taxon>Pseudomonadati</taxon>
        <taxon>Chlamydiota</taxon>
        <taxon>Chlamydiia</taxon>
        <taxon>Parachlamydiales</taxon>
        <taxon>Parachlamydiaceae</taxon>
        <taxon>Parachlamydia</taxon>
    </lineage>
</organism>